<evidence type="ECO:0008006" key="4">
    <source>
        <dbReference type="Google" id="ProtNLM"/>
    </source>
</evidence>
<gene>
    <name evidence="2" type="ORF">BT96DRAFT_942381</name>
</gene>
<name>A0A6A4HAZ7_9AGAR</name>
<proteinExistence type="predicted"/>
<keyword evidence="3" id="KW-1185">Reference proteome</keyword>
<dbReference type="OrthoDB" id="3064381at2759"/>
<dbReference type="AlphaFoldDB" id="A0A6A4HAZ7"/>
<reference evidence="2" key="1">
    <citation type="journal article" date="2019" name="Environ. Microbiol.">
        <title>Fungal ecological strategies reflected in gene transcription - a case study of two litter decomposers.</title>
        <authorList>
            <person name="Barbi F."/>
            <person name="Kohler A."/>
            <person name="Barry K."/>
            <person name="Baskaran P."/>
            <person name="Daum C."/>
            <person name="Fauchery L."/>
            <person name="Ihrmark K."/>
            <person name="Kuo A."/>
            <person name="LaButti K."/>
            <person name="Lipzen A."/>
            <person name="Morin E."/>
            <person name="Grigoriev I.V."/>
            <person name="Henrissat B."/>
            <person name="Lindahl B."/>
            <person name="Martin F."/>
        </authorList>
    </citation>
    <scope>NUCLEOTIDE SEQUENCE</scope>
    <source>
        <strain evidence="2">JB14</strain>
    </source>
</reference>
<evidence type="ECO:0000256" key="1">
    <source>
        <dbReference type="SAM" id="MobiDB-lite"/>
    </source>
</evidence>
<dbReference type="EMBL" id="ML769530">
    <property type="protein sequence ID" value="KAE9395469.1"/>
    <property type="molecule type" value="Genomic_DNA"/>
</dbReference>
<dbReference type="Proteomes" id="UP000799118">
    <property type="component" value="Unassembled WGS sequence"/>
</dbReference>
<feature type="compositionally biased region" description="Basic and acidic residues" evidence="1">
    <location>
        <begin position="251"/>
        <end position="281"/>
    </location>
</feature>
<sequence length="596" mass="65090">MDRVLDSIVELKLLGSFCPNKTELHHYFKEKFDPIRDHTGFFFPALGAIIKQEAEPSGSSVPAPHWPNDNSSAGPVTGLVLSGVGLNTVQLEWVVNPLESDNAPISPIGLGSGDGAAMGPHPNDGLHLDSASNVPQMVPNDDDEVVSLGSGDGLGEVFGPSKLDKSIPVSSLPSGTPKHPSALSLLSTYAFPSPGTVSGSNSGLLNQLDLAGAGVLLMTRICSEMELKSWICQARKVMEVGMLCEQPQAKRHSDSEDPSPKCQKLSEGKSRRTGKTTEARDVVNNNNNNMDIGEDCDQVPRLEVHRDKEREPSPVIHVYSADHANYYEYEGKHYSSQIAKDLQKLAAHMDVVRSKNSLPTGRPIEWVDGMTNFLKTSAKDLQDIFRCYPTIVNGVELMSSETCMITQDTTPAGLMLFLCGHPSGNSQTSKNVNSLDNPLSGGVPAPIQLATDLRAAVSVYKEFPSNIPVQIMNWGLLAKANAVHLPHVDHPGTCTWVAIEDGLKKWDLAFPPRETEEEEIANPAAYAAEMADGRNYDRGWNWYSVLLYPGSMLYIVIVPLHQFTQTQFCYRFMWPGTVHSVTTLQDCISLGWPLLF</sequence>
<evidence type="ECO:0000313" key="3">
    <source>
        <dbReference type="Proteomes" id="UP000799118"/>
    </source>
</evidence>
<organism evidence="2 3">
    <name type="scientific">Gymnopus androsaceus JB14</name>
    <dbReference type="NCBI Taxonomy" id="1447944"/>
    <lineage>
        <taxon>Eukaryota</taxon>
        <taxon>Fungi</taxon>
        <taxon>Dikarya</taxon>
        <taxon>Basidiomycota</taxon>
        <taxon>Agaricomycotina</taxon>
        <taxon>Agaricomycetes</taxon>
        <taxon>Agaricomycetidae</taxon>
        <taxon>Agaricales</taxon>
        <taxon>Marasmiineae</taxon>
        <taxon>Omphalotaceae</taxon>
        <taxon>Gymnopus</taxon>
    </lineage>
</organism>
<evidence type="ECO:0000313" key="2">
    <source>
        <dbReference type="EMBL" id="KAE9395469.1"/>
    </source>
</evidence>
<protein>
    <recommendedName>
        <fullName evidence="4">JmjC domain-containing protein</fullName>
    </recommendedName>
</protein>
<feature type="region of interest" description="Disordered" evidence="1">
    <location>
        <begin position="249"/>
        <end position="295"/>
    </location>
</feature>
<accession>A0A6A4HAZ7</accession>